<proteinExistence type="predicted"/>
<dbReference type="EMBL" id="CP025570">
    <property type="protein sequence ID" value="AZZ40351.1"/>
    <property type="molecule type" value="Genomic_DNA"/>
</dbReference>
<feature type="domain" description="Glycosyl transferase family 1" evidence="3">
    <location>
        <begin position="238"/>
        <end position="378"/>
    </location>
</feature>
<dbReference type="PANTHER" id="PTHR12526:SF510">
    <property type="entry name" value="D-INOSITOL 3-PHOSPHATE GLYCOSYLTRANSFERASE"/>
    <property type="match status" value="1"/>
</dbReference>
<gene>
    <name evidence="4" type="ORF">C0Z10_12000</name>
</gene>
<dbReference type="PANTHER" id="PTHR12526">
    <property type="entry name" value="GLYCOSYLTRANSFERASE"/>
    <property type="match status" value="1"/>
</dbReference>
<keyword evidence="1" id="KW-0328">Glycosyltransferase</keyword>
<dbReference type="AlphaFoldDB" id="A0A3T0S228"/>
<evidence type="ECO:0000259" key="3">
    <source>
        <dbReference type="Pfam" id="PF00534"/>
    </source>
</evidence>
<name>A0A3T0S228_9ACTN</name>
<dbReference type="InterPro" id="IPR001296">
    <property type="entry name" value="Glyco_trans_1"/>
</dbReference>
<dbReference type="GO" id="GO:0016757">
    <property type="term" value="F:glycosyltransferase activity"/>
    <property type="evidence" value="ECO:0007669"/>
    <property type="project" value="UniProtKB-KW"/>
</dbReference>
<organism evidence="4 5">
    <name type="scientific">Acidipropionibacterium jensenii</name>
    <dbReference type="NCBI Taxonomy" id="1749"/>
    <lineage>
        <taxon>Bacteria</taxon>
        <taxon>Bacillati</taxon>
        <taxon>Actinomycetota</taxon>
        <taxon>Actinomycetes</taxon>
        <taxon>Propionibacteriales</taxon>
        <taxon>Propionibacteriaceae</taxon>
        <taxon>Acidipropionibacterium</taxon>
    </lineage>
</organism>
<dbReference type="SUPFAM" id="SSF53756">
    <property type="entry name" value="UDP-Glycosyltransferase/glycogen phosphorylase"/>
    <property type="match status" value="1"/>
</dbReference>
<dbReference type="Pfam" id="PF00534">
    <property type="entry name" value="Glycos_transf_1"/>
    <property type="match status" value="1"/>
</dbReference>
<reference evidence="5" key="1">
    <citation type="submission" date="2017-12" db="EMBL/GenBank/DDBJ databases">
        <title>Whole genome sequencing of Acidipropionibacterium jensenii strains JS279 and JS280.</title>
        <authorList>
            <person name="Deptula P."/>
            <person name="Laine P."/>
            <person name="Smolander O.-P."/>
            <person name="Paulin L."/>
            <person name="Auvinen P."/>
            <person name="Varmanen P."/>
        </authorList>
    </citation>
    <scope>NUCLEOTIDE SEQUENCE [LARGE SCALE GENOMIC DNA]</scope>
    <source>
        <strain evidence="5">JS280</strain>
    </source>
</reference>
<dbReference type="Proteomes" id="UP000285875">
    <property type="component" value="Chromosome"/>
</dbReference>
<accession>A0A3T0S228</accession>
<dbReference type="Gene3D" id="3.40.50.2000">
    <property type="entry name" value="Glycogen Phosphorylase B"/>
    <property type="match status" value="2"/>
</dbReference>
<dbReference type="RefSeq" id="WP_097799544.1">
    <property type="nucleotide sequence ID" value="NZ_CP025570.1"/>
</dbReference>
<evidence type="ECO:0000256" key="1">
    <source>
        <dbReference type="ARBA" id="ARBA00022676"/>
    </source>
</evidence>
<evidence type="ECO:0000313" key="4">
    <source>
        <dbReference type="EMBL" id="AZZ40351.1"/>
    </source>
</evidence>
<sequence length="422" mass="46131">MSAETLFLLTNVYPFSTGEEFIENEISYLASRFSRVIIVAAQTRPGDTVTRSVPDNVEVLTAGRPRPSGVAVLPAVLHGLTQLPRAALSRKSLRDPRILALDALFEERARQMADELAGKIPGLRLPVHSHVVVYSFWFHIQARVALLLASDLRARGLEVDRIVSRAHRYDLYESATKYNHIPERKLLLSSLDGVYPVSEQGTRELQERWPRFADKISTRHLGTTDPGEPAVCARTPFHLVSCSHLVPVKRMDRMPAILAGLRARGIDAVWTHLGDGPEMAAVAAAVEAAGVQEWTDLRGYVPNTEVARVERDLRPSCFINLSVSEGLPVSMMEVAALGIPIMATDVGGVAEIVHDGVNGGLIPAGFTDEQAVEALAWLAGLDEDAFEEACAASRHVWETGFDESKVYPAFCTEVLVAADPED</sequence>
<evidence type="ECO:0000256" key="2">
    <source>
        <dbReference type="ARBA" id="ARBA00022679"/>
    </source>
</evidence>
<dbReference type="KEGG" id="aji:C0Z10_12000"/>
<keyword evidence="2 4" id="KW-0808">Transferase</keyword>
<evidence type="ECO:0000313" key="5">
    <source>
        <dbReference type="Proteomes" id="UP000285875"/>
    </source>
</evidence>
<protein>
    <submittedName>
        <fullName evidence="4">Glycosyl transferase</fullName>
    </submittedName>
</protein>